<dbReference type="PANTHER" id="PTHR33608">
    <property type="entry name" value="BLL2464 PROTEIN"/>
    <property type="match status" value="1"/>
</dbReference>
<gene>
    <name evidence="3" type="ORF">J2Z66_002500</name>
</gene>
<dbReference type="SUPFAM" id="SSF53300">
    <property type="entry name" value="vWA-like"/>
    <property type="match status" value="1"/>
</dbReference>
<evidence type="ECO:0000259" key="2">
    <source>
        <dbReference type="SMART" id="SM00327"/>
    </source>
</evidence>
<keyword evidence="1" id="KW-1133">Transmembrane helix</keyword>
<dbReference type="PANTHER" id="PTHR33608:SF3">
    <property type="entry name" value="SLR2013 PROTEIN"/>
    <property type="match status" value="1"/>
</dbReference>
<dbReference type="SMART" id="SM00327">
    <property type="entry name" value="VWA"/>
    <property type="match status" value="1"/>
</dbReference>
<dbReference type="InterPro" id="IPR036465">
    <property type="entry name" value="vWFA_dom_sf"/>
</dbReference>
<dbReference type="RefSeq" id="WP_209971633.1">
    <property type="nucleotide sequence ID" value="NZ_JAGGLB010000006.1"/>
</dbReference>
<evidence type="ECO:0000313" key="3">
    <source>
        <dbReference type="EMBL" id="MBP1990894.1"/>
    </source>
</evidence>
<evidence type="ECO:0000256" key="1">
    <source>
        <dbReference type="SAM" id="Phobius"/>
    </source>
</evidence>
<keyword evidence="1" id="KW-0472">Membrane</keyword>
<dbReference type="Gene3D" id="3.40.50.410">
    <property type="entry name" value="von Willebrand factor, type A domain"/>
    <property type="match status" value="1"/>
</dbReference>
<dbReference type="InterPro" id="IPR002881">
    <property type="entry name" value="DUF58"/>
</dbReference>
<keyword evidence="4" id="KW-1185">Reference proteome</keyword>
<dbReference type="Pfam" id="PF01882">
    <property type="entry name" value="DUF58"/>
    <property type="match status" value="1"/>
</dbReference>
<protein>
    <submittedName>
        <fullName evidence="3">Uncharacterized protein (DUF58 family)</fullName>
    </submittedName>
</protein>
<keyword evidence="1" id="KW-0812">Transmembrane</keyword>
<dbReference type="InterPro" id="IPR002035">
    <property type="entry name" value="VWF_A"/>
</dbReference>
<accession>A0ABS4ITK2</accession>
<sequence>MTTSSKRRSGLFRFLGKLLLQDFIVPTKRLILLILLAVVLSGISFALQLGSLLFWSCNALLLLFSVIDLVLLPKRKEWSVQRILPERVDVNQPFEVKLQLKLTRPQLLRVELNDDLPAEFEGSAGGLKWGTQAGMVQAPDGDFAGGQMLAGGRFDGDSAEFSYSTKSSERGLYQLRNVFLRYYGVIGLWKKQIRLEQSNAIEIYPDLSGVRGVLASVQNALILDGSRLYKKQRSGSDFHYIRDYAQGDDPRHINWKASARTAKLMTNMFQPEKGKLLTLLLDCGRMMGIELEGQVKLDRALEAALTLAAVALKQGDQVALLAYSTEVKVYVPPGRGLSHLQELTRAVYDLKSDFVESAYGVALSYLLRVQKKRSLIVLFSDMESYLNDQELLPYLSRLRRSNYLLLLSLQDPLLHEWARIHADSSRTAFIQSLAHKFTTDRKAYVHTMAGMGIPVLDVSADQLTLSAVNTYLELKAREAL</sequence>
<reference evidence="3 4" key="1">
    <citation type="submission" date="2021-03" db="EMBL/GenBank/DDBJ databases">
        <title>Genomic Encyclopedia of Type Strains, Phase IV (KMG-IV): sequencing the most valuable type-strain genomes for metagenomic binning, comparative biology and taxonomic classification.</title>
        <authorList>
            <person name="Goeker M."/>
        </authorList>
    </citation>
    <scope>NUCLEOTIDE SEQUENCE [LARGE SCALE GENOMIC DNA]</scope>
    <source>
        <strain evidence="3 4">DSM 26048</strain>
    </source>
</reference>
<organism evidence="3 4">
    <name type="scientific">Paenibacillus eucommiae</name>
    <dbReference type="NCBI Taxonomy" id="1355755"/>
    <lineage>
        <taxon>Bacteria</taxon>
        <taxon>Bacillati</taxon>
        <taxon>Bacillota</taxon>
        <taxon>Bacilli</taxon>
        <taxon>Bacillales</taxon>
        <taxon>Paenibacillaceae</taxon>
        <taxon>Paenibacillus</taxon>
    </lineage>
</organism>
<comment type="caution">
    <text evidence="3">The sequence shown here is derived from an EMBL/GenBank/DDBJ whole genome shotgun (WGS) entry which is preliminary data.</text>
</comment>
<proteinExistence type="predicted"/>
<dbReference type="Proteomes" id="UP001519287">
    <property type="component" value="Unassembled WGS sequence"/>
</dbReference>
<name>A0ABS4ITK2_9BACL</name>
<feature type="transmembrane region" description="Helical" evidence="1">
    <location>
        <begin position="30"/>
        <end position="47"/>
    </location>
</feature>
<dbReference type="EMBL" id="JAGGLB010000006">
    <property type="protein sequence ID" value="MBP1990894.1"/>
    <property type="molecule type" value="Genomic_DNA"/>
</dbReference>
<feature type="domain" description="VWFA" evidence="2">
    <location>
        <begin position="274"/>
        <end position="442"/>
    </location>
</feature>
<evidence type="ECO:0000313" key="4">
    <source>
        <dbReference type="Proteomes" id="UP001519287"/>
    </source>
</evidence>